<evidence type="ECO:0000256" key="1">
    <source>
        <dbReference type="SAM" id="MobiDB-lite"/>
    </source>
</evidence>
<reference evidence="2" key="1">
    <citation type="journal article" date="2021" name="Cell">
        <title>Tracing the genetic footprints of vertebrate landing in non-teleost ray-finned fishes.</title>
        <authorList>
            <person name="Bi X."/>
            <person name="Wang K."/>
            <person name="Yang L."/>
            <person name="Pan H."/>
            <person name="Jiang H."/>
            <person name="Wei Q."/>
            <person name="Fang M."/>
            <person name="Yu H."/>
            <person name="Zhu C."/>
            <person name="Cai Y."/>
            <person name="He Y."/>
            <person name="Gan X."/>
            <person name="Zeng H."/>
            <person name="Yu D."/>
            <person name="Zhu Y."/>
            <person name="Jiang H."/>
            <person name="Qiu Q."/>
            <person name="Yang H."/>
            <person name="Zhang Y.E."/>
            <person name="Wang W."/>
            <person name="Zhu M."/>
            <person name="He S."/>
            <person name="Zhang G."/>
        </authorList>
    </citation>
    <scope>NUCLEOTIDE SEQUENCE</scope>
    <source>
        <strain evidence="2">Pddl_001</strain>
    </source>
</reference>
<organism evidence="2 3">
    <name type="scientific">Polyodon spathula</name>
    <name type="common">North American paddlefish</name>
    <name type="synonym">Squalus spathula</name>
    <dbReference type="NCBI Taxonomy" id="7913"/>
    <lineage>
        <taxon>Eukaryota</taxon>
        <taxon>Metazoa</taxon>
        <taxon>Chordata</taxon>
        <taxon>Craniata</taxon>
        <taxon>Vertebrata</taxon>
        <taxon>Euteleostomi</taxon>
        <taxon>Actinopterygii</taxon>
        <taxon>Chondrostei</taxon>
        <taxon>Acipenseriformes</taxon>
        <taxon>Polyodontidae</taxon>
        <taxon>Polyodon</taxon>
    </lineage>
</organism>
<feature type="non-terminal residue" evidence="2">
    <location>
        <position position="1"/>
    </location>
</feature>
<name>A0ABS2XP47_POLSP</name>
<dbReference type="EMBL" id="JAAWVQ010056920">
    <property type="protein sequence ID" value="MBN3276099.1"/>
    <property type="molecule type" value="Genomic_DNA"/>
</dbReference>
<feature type="non-terminal residue" evidence="2">
    <location>
        <position position="59"/>
    </location>
</feature>
<sequence>MFRNFQRKNDMDEPPSLDCCSGDEEGRSDKLWTRDMEERYYRYGIKPEWMSIHRIINHR</sequence>
<feature type="region of interest" description="Disordered" evidence="1">
    <location>
        <begin position="1"/>
        <end position="27"/>
    </location>
</feature>
<evidence type="ECO:0000313" key="3">
    <source>
        <dbReference type="Proteomes" id="UP001166093"/>
    </source>
</evidence>
<accession>A0ABS2XP47</accession>
<protein>
    <submittedName>
        <fullName evidence="2">CHD3 protein</fullName>
    </submittedName>
</protein>
<dbReference type="Proteomes" id="UP001166093">
    <property type="component" value="Unassembled WGS sequence"/>
</dbReference>
<comment type="caution">
    <text evidence="2">The sequence shown here is derived from an EMBL/GenBank/DDBJ whole genome shotgun (WGS) entry which is preliminary data.</text>
</comment>
<proteinExistence type="predicted"/>
<evidence type="ECO:0000313" key="2">
    <source>
        <dbReference type="EMBL" id="MBN3276099.1"/>
    </source>
</evidence>
<keyword evidence="3" id="KW-1185">Reference proteome</keyword>
<gene>
    <name evidence="2" type="primary">Chd3</name>
    <name evidence="2" type="ORF">GTO93_0000030</name>
</gene>